<dbReference type="EMBL" id="GBRH01273950">
    <property type="protein sequence ID" value="JAD23945.1"/>
    <property type="molecule type" value="Transcribed_RNA"/>
</dbReference>
<proteinExistence type="predicted"/>
<organism evidence="1">
    <name type="scientific">Arundo donax</name>
    <name type="common">Giant reed</name>
    <name type="synonym">Donax arundinaceus</name>
    <dbReference type="NCBI Taxonomy" id="35708"/>
    <lineage>
        <taxon>Eukaryota</taxon>
        <taxon>Viridiplantae</taxon>
        <taxon>Streptophyta</taxon>
        <taxon>Embryophyta</taxon>
        <taxon>Tracheophyta</taxon>
        <taxon>Spermatophyta</taxon>
        <taxon>Magnoliopsida</taxon>
        <taxon>Liliopsida</taxon>
        <taxon>Poales</taxon>
        <taxon>Poaceae</taxon>
        <taxon>PACMAD clade</taxon>
        <taxon>Arundinoideae</taxon>
        <taxon>Arundineae</taxon>
        <taxon>Arundo</taxon>
    </lineage>
</organism>
<reference evidence="1" key="2">
    <citation type="journal article" date="2015" name="Data Brief">
        <title>Shoot transcriptome of the giant reed, Arundo donax.</title>
        <authorList>
            <person name="Barrero R.A."/>
            <person name="Guerrero F.D."/>
            <person name="Moolhuijzen P."/>
            <person name="Goolsby J.A."/>
            <person name="Tidwell J."/>
            <person name="Bellgard S.E."/>
            <person name="Bellgard M.I."/>
        </authorList>
    </citation>
    <scope>NUCLEOTIDE SEQUENCE</scope>
    <source>
        <tissue evidence="1">Shoot tissue taken approximately 20 cm above the soil surface</tissue>
    </source>
</reference>
<evidence type="ECO:0000313" key="1">
    <source>
        <dbReference type="EMBL" id="JAD23945.1"/>
    </source>
</evidence>
<sequence>MIRLSRVRRRSKRPFMIFTHQLGSSEQRDITLNLSELQVQHHDLSPLDELFTEDEVWATIKDLPQDKASGPDGFTGRFYRTC</sequence>
<dbReference type="AlphaFoldDB" id="A0A0A8YFA9"/>
<name>A0A0A8YFA9_ARUDO</name>
<protein>
    <submittedName>
        <fullName evidence="1">Uncharacterized protein</fullName>
    </submittedName>
</protein>
<accession>A0A0A8YFA9</accession>
<reference evidence="1" key="1">
    <citation type="submission" date="2014-09" db="EMBL/GenBank/DDBJ databases">
        <authorList>
            <person name="Magalhaes I.L.F."/>
            <person name="Oliveira U."/>
            <person name="Santos F.R."/>
            <person name="Vidigal T.H.D.A."/>
            <person name="Brescovit A.D."/>
            <person name="Santos A.J."/>
        </authorList>
    </citation>
    <scope>NUCLEOTIDE SEQUENCE</scope>
    <source>
        <tissue evidence="1">Shoot tissue taken approximately 20 cm above the soil surface</tissue>
    </source>
</reference>